<feature type="region of interest" description="Disordered" evidence="1">
    <location>
        <begin position="59"/>
        <end position="95"/>
    </location>
</feature>
<evidence type="ECO:0000313" key="2">
    <source>
        <dbReference type="EMBL" id="KAJ6057871.1"/>
    </source>
</evidence>
<feature type="region of interest" description="Disordered" evidence="1">
    <location>
        <begin position="1"/>
        <end position="20"/>
    </location>
</feature>
<dbReference type="Proteomes" id="UP001219568">
    <property type="component" value="Unassembled WGS sequence"/>
</dbReference>
<gene>
    <name evidence="2" type="ORF">N7460_001145</name>
</gene>
<comment type="caution">
    <text evidence="2">The sequence shown here is derived from an EMBL/GenBank/DDBJ whole genome shotgun (WGS) entry which is preliminary data.</text>
</comment>
<proteinExistence type="predicted"/>
<reference evidence="2" key="1">
    <citation type="journal article" date="2023" name="IMA Fungus">
        <title>Comparative genomic study of the Penicillium genus elucidates a diverse pangenome and 15 lateral gene transfer events.</title>
        <authorList>
            <person name="Petersen C."/>
            <person name="Sorensen T."/>
            <person name="Nielsen M.R."/>
            <person name="Sondergaard T.E."/>
            <person name="Sorensen J.L."/>
            <person name="Fitzpatrick D.A."/>
            <person name="Frisvad J.C."/>
            <person name="Nielsen K.L."/>
        </authorList>
    </citation>
    <scope>NUCLEOTIDE SEQUENCE</scope>
    <source>
        <strain evidence="2">IBT 15450</strain>
    </source>
</reference>
<evidence type="ECO:0000256" key="1">
    <source>
        <dbReference type="SAM" id="MobiDB-lite"/>
    </source>
</evidence>
<name>A0AAD6INZ3_PENCN</name>
<keyword evidence="3" id="KW-1185">Reference proteome</keyword>
<accession>A0AAD6INZ3</accession>
<evidence type="ECO:0000313" key="3">
    <source>
        <dbReference type="Proteomes" id="UP001219568"/>
    </source>
</evidence>
<reference evidence="2" key="2">
    <citation type="submission" date="2023-01" db="EMBL/GenBank/DDBJ databases">
        <authorList>
            <person name="Petersen C."/>
        </authorList>
    </citation>
    <scope>NUCLEOTIDE SEQUENCE</scope>
    <source>
        <strain evidence="2">IBT 15450</strain>
    </source>
</reference>
<protein>
    <submittedName>
        <fullName evidence="2">Uncharacterized protein</fullName>
    </submittedName>
</protein>
<dbReference type="EMBL" id="JAQJZL010000001">
    <property type="protein sequence ID" value="KAJ6057871.1"/>
    <property type="molecule type" value="Genomic_DNA"/>
</dbReference>
<organism evidence="2 3">
    <name type="scientific">Penicillium canescens</name>
    <dbReference type="NCBI Taxonomy" id="5083"/>
    <lineage>
        <taxon>Eukaryota</taxon>
        <taxon>Fungi</taxon>
        <taxon>Dikarya</taxon>
        <taxon>Ascomycota</taxon>
        <taxon>Pezizomycotina</taxon>
        <taxon>Eurotiomycetes</taxon>
        <taxon>Eurotiomycetidae</taxon>
        <taxon>Eurotiales</taxon>
        <taxon>Aspergillaceae</taxon>
        <taxon>Penicillium</taxon>
    </lineage>
</organism>
<sequence>MAVVRASADNSRESPPKSRRGVFVVPQLKATRRRGNKAAIETRSRKGLAATVAESCRSAQFEKMSRSRTPRDSGGNKLGGSKDPAREVPTYLLKV</sequence>
<dbReference type="AlphaFoldDB" id="A0AAD6INZ3"/>